<dbReference type="EMBL" id="KZ857397">
    <property type="protein sequence ID" value="RDX50841.1"/>
    <property type="molecule type" value="Genomic_DNA"/>
</dbReference>
<name>A0A371DE57_9APHY</name>
<accession>A0A371DE57</accession>
<proteinExistence type="predicted"/>
<keyword evidence="3" id="KW-1185">Reference proteome</keyword>
<sequence>MHPPCKYLVLAAPGAYDGSHARPTDLPARAEHQALQLLCDTIDGRCSPWCLPASSHRVDNLPPLQASSCEWVAVGLRVGTRGLPHEAFGRNVNTAPEQVVPLAPRHSSSRAGAPLSDQSGRGARSPWSINAGDGDGVTVLSPFCAANI</sequence>
<gene>
    <name evidence="2" type="ORF">OH76DRAFT_367146</name>
</gene>
<evidence type="ECO:0000256" key="1">
    <source>
        <dbReference type="SAM" id="MobiDB-lite"/>
    </source>
</evidence>
<dbReference type="AlphaFoldDB" id="A0A371DE57"/>
<reference evidence="2 3" key="1">
    <citation type="journal article" date="2018" name="Biotechnol. Biofuels">
        <title>Integrative visual omics of the white-rot fungus Polyporus brumalis exposes the biotechnological potential of its oxidative enzymes for delignifying raw plant biomass.</title>
        <authorList>
            <person name="Miyauchi S."/>
            <person name="Rancon A."/>
            <person name="Drula E."/>
            <person name="Hage H."/>
            <person name="Chaduli D."/>
            <person name="Favel A."/>
            <person name="Grisel S."/>
            <person name="Henrissat B."/>
            <person name="Herpoel-Gimbert I."/>
            <person name="Ruiz-Duenas F.J."/>
            <person name="Chevret D."/>
            <person name="Hainaut M."/>
            <person name="Lin J."/>
            <person name="Wang M."/>
            <person name="Pangilinan J."/>
            <person name="Lipzen A."/>
            <person name="Lesage-Meessen L."/>
            <person name="Navarro D."/>
            <person name="Riley R."/>
            <person name="Grigoriev I.V."/>
            <person name="Zhou S."/>
            <person name="Raouche S."/>
            <person name="Rosso M.N."/>
        </authorList>
    </citation>
    <scope>NUCLEOTIDE SEQUENCE [LARGE SCALE GENOMIC DNA]</scope>
    <source>
        <strain evidence="2 3">BRFM 1820</strain>
    </source>
</reference>
<feature type="region of interest" description="Disordered" evidence="1">
    <location>
        <begin position="102"/>
        <end position="129"/>
    </location>
</feature>
<evidence type="ECO:0000313" key="3">
    <source>
        <dbReference type="Proteomes" id="UP000256964"/>
    </source>
</evidence>
<protein>
    <submittedName>
        <fullName evidence="2">Uncharacterized protein</fullName>
    </submittedName>
</protein>
<organism evidence="2 3">
    <name type="scientific">Lentinus brumalis</name>
    <dbReference type="NCBI Taxonomy" id="2498619"/>
    <lineage>
        <taxon>Eukaryota</taxon>
        <taxon>Fungi</taxon>
        <taxon>Dikarya</taxon>
        <taxon>Basidiomycota</taxon>
        <taxon>Agaricomycotina</taxon>
        <taxon>Agaricomycetes</taxon>
        <taxon>Polyporales</taxon>
        <taxon>Polyporaceae</taxon>
        <taxon>Lentinus</taxon>
    </lineage>
</organism>
<dbReference type="Proteomes" id="UP000256964">
    <property type="component" value="Unassembled WGS sequence"/>
</dbReference>
<evidence type="ECO:0000313" key="2">
    <source>
        <dbReference type="EMBL" id="RDX50841.1"/>
    </source>
</evidence>